<dbReference type="Proteomes" id="UP000218542">
    <property type="component" value="Unassembled WGS sequence"/>
</dbReference>
<protein>
    <submittedName>
        <fullName evidence="1">Restriction endonuclease S subunits</fullName>
    </submittedName>
</protein>
<proteinExistence type="predicted"/>
<evidence type="ECO:0000313" key="1">
    <source>
        <dbReference type="EMBL" id="GAX59123.1"/>
    </source>
</evidence>
<gene>
    <name evidence="1" type="ORF">SCALIN_C01_0054</name>
</gene>
<dbReference type="AlphaFoldDB" id="A0A286TTD0"/>
<sequence>MAETLFRQWFVPARRSNGTGGEEALEDWEDGQLGDVIQLVYGKGLKEEIRTGKGFPVVG</sequence>
<comment type="caution">
    <text evidence="1">The sequence shown here is derived from an EMBL/GenBank/DDBJ whole genome shotgun (WGS) entry which is preliminary data.</text>
</comment>
<dbReference type="EMBL" id="BAOS01000001">
    <property type="protein sequence ID" value="GAX59123.1"/>
    <property type="molecule type" value="Genomic_DNA"/>
</dbReference>
<keyword evidence="1" id="KW-0540">Nuclease</keyword>
<keyword evidence="1" id="KW-0378">Hydrolase</keyword>
<keyword evidence="2" id="KW-1185">Reference proteome</keyword>
<keyword evidence="1" id="KW-0255">Endonuclease</keyword>
<reference evidence="2" key="1">
    <citation type="journal article" date="2017" name="Environ. Microbiol. Rep.">
        <title>Genetic Diversity of Marine Anaerobic Ammonium-Oxidizing Bacteria as Revealed by Genomic and Proteomic Analyses of 'Candidatus Scalindua japonica'.</title>
        <authorList>
            <person name="Oshiki M."/>
            <person name="Mizuto K."/>
            <person name="Kimura Z."/>
            <person name="Kindaichi T."/>
            <person name="Satoh H."/>
            <person name="Okabe S."/>
        </authorList>
    </citation>
    <scope>NUCLEOTIDE SEQUENCE [LARGE SCALE GENOMIC DNA]</scope>
    <source>
        <strain evidence="2">husup-a2</strain>
    </source>
</reference>
<accession>A0A286TTD0</accession>
<name>A0A286TTD0_9BACT</name>
<organism evidence="1 2">
    <name type="scientific">Candidatus Scalindua japonica</name>
    <dbReference type="NCBI Taxonomy" id="1284222"/>
    <lineage>
        <taxon>Bacteria</taxon>
        <taxon>Pseudomonadati</taxon>
        <taxon>Planctomycetota</taxon>
        <taxon>Candidatus Brocadiia</taxon>
        <taxon>Candidatus Brocadiales</taxon>
        <taxon>Candidatus Scalinduaceae</taxon>
        <taxon>Candidatus Scalindua</taxon>
    </lineage>
</organism>
<dbReference type="GO" id="GO:0004519">
    <property type="term" value="F:endonuclease activity"/>
    <property type="evidence" value="ECO:0007669"/>
    <property type="project" value="UniProtKB-KW"/>
</dbReference>
<evidence type="ECO:0000313" key="2">
    <source>
        <dbReference type="Proteomes" id="UP000218542"/>
    </source>
</evidence>